<evidence type="ECO:0000256" key="6">
    <source>
        <dbReference type="ARBA" id="ARBA00030797"/>
    </source>
</evidence>
<evidence type="ECO:0000313" key="9">
    <source>
        <dbReference type="Proteomes" id="UP001318040"/>
    </source>
</evidence>
<dbReference type="CTD" id="387787"/>
<dbReference type="PANTHER" id="PTHR10993">
    <property type="entry name" value="OCTANOYLTRANSFERASE"/>
    <property type="match status" value="1"/>
</dbReference>
<organism evidence="9 10">
    <name type="scientific">Petromyzon marinus</name>
    <name type="common">Sea lamprey</name>
    <dbReference type="NCBI Taxonomy" id="7757"/>
    <lineage>
        <taxon>Eukaryota</taxon>
        <taxon>Metazoa</taxon>
        <taxon>Chordata</taxon>
        <taxon>Craniata</taxon>
        <taxon>Vertebrata</taxon>
        <taxon>Cyclostomata</taxon>
        <taxon>Hyperoartia</taxon>
        <taxon>Petromyzontiformes</taxon>
        <taxon>Petromyzontidae</taxon>
        <taxon>Petromyzon</taxon>
    </lineage>
</organism>
<dbReference type="NCBIfam" id="TIGR00214">
    <property type="entry name" value="lipB"/>
    <property type="match status" value="1"/>
</dbReference>
<dbReference type="PANTHER" id="PTHR10993:SF7">
    <property type="entry name" value="LIPOYLTRANSFERASE 2, MITOCHONDRIAL-RELATED"/>
    <property type="match status" value="1"/>
</dbReference>
<dbReference type="AlphaFoldDB" id="A0AAJ7U1D7"/>
<dbReference type="EC" id="2.3.1.181" evidence="3"/>
<dbReference type="PROSITE" id="PS51733">
    <property type="entry name" value="BPL_LPL_CATALYTIC"/>
    <property type="match status" value="1"/>
</dbReference>
<evidence type="ECO:0000256" key="1">
    <source>
        <dbReference type="ARBA" id="ARBA00004821"/>
    </source>
</evidence>
<name>A0AAJ7U1D7_PETMA</name>
<keyword evidence="4" id="KW-0808">Transferase</keyword>
<reference evidence="10" key="1">
    <citation type="submission" date="2025-08" db="UniProtKB">
        <authorList>
            <consortium name="RefSeq"/>
        </authorList>
    </citation>
    <scope>IDENTIFICATION</scope>
    <source>
        <tissue evidence="10">Sperm</tissue>
    </source>
</reference>
<evidence type="ECO:0000256" key="2">
    <source>
        <dbReference type="ARBA" id="ARBA00007907"/>
    </source>
</evidence>
<dbReference type="Gene3D" id="3.30.930.10">
    <property type="entry name" value="Bira Bifunctional Protein, Domain 2"/>
    <property type="match status" value="1"/>
</dbReference>
<dbReference type="InterPro" id="IPR045864">
    <property type="entry name" value="aa-tRNA-synth_II/BPL/LPL"/>
</dbReference>
<dbReference type="InterPro" id="IPR000544">
    <property type="entry name" value="Octanoyltransferase"/>
</dbReference>
<evidence type="ECO:0000256" key="3">
    <source>
        <dbReference type="ARBA" id="ARBA00012334"/>
    </source>
</evidence>
<comment type="similarity">
    <text evidence="2">Belongs to the LipB family.</text>
</comment>
<dbReference type="RefSeq" id="XP_032827922.1">
    <property type="nucleotide sequence ID" value="XM_032972031.1"/>
</dbReference>
<gene>
    <name evidence="10" type="primary">LIPT2</name>
</gene>
<keyword evidence="5" id="KW-0012">Acyltransferase</keyword>
<evidence type="ECO:0000256" key="5">
    <source>
        <dbReference type="ARBA" id="ARBA00023315"/>
    </source>
</evidence>
<protein>
    <recommendedName>
        <fullName evidence="3">lipoyl(octanoyl) transferase</fullName>
        <ecNumber evidence="3">2.3.1.181</ecNumber>
    </recommendedName>
    <alternativeName>
        <fullName evidence="6">Lipoate-protein ligase B</fullName>
    </alternativeName>
    <alternativeName>
        <fullName evidence="7">Lipoyl/octanoyl transferase</fullName>
    </alternativeName>
</protein>
<dbReference type="Pfam" id="PF21948">
    <property type="entry name" value="LplA-B_cat"/>
    <property type="match status" value="1"/>
</dbReference>
<comment type="pathway">
    <text evidence="1">Protein modification; protein lipoylation via endogenous pathway; protein N(6)-(lipoyl)lysine from octanoyl-[acyl-carrier-protein]: step 1/2.</text>
</comment>
<evidence type="ECO:0000256" key="4">
    <source>
        <dbReference type="ARBA" id="ARBA00022679"/>
    </source>
</evidence>
<dbReference type="KEGG" id="pmrn:116952566"/>
<dbReference type="Proteomes" id="UP001318040">
    <property type="component" value="Chromosome 47"/>
</dbReference>
<sequence>MAAAVAAGRVVRVVSLGRVGYAQALAVQTRLARALLDHLAVPSGPAPPDTLLLCEHDPVYTVGIRQAPYPAEVETRLRALGADFHRTNRGGLITFHGPGQLVCYPVLHLARHRRSLRWYVCQLERVAADACRDLGVPAHSHEQHTGVWVGERKICAIGERNAPSRPRLNLNCYRIVRREVQHNVTFVVVEDNSAAVIFIIIDPKPVFAQDAWMHCCVSEGGMRQTGWKSYKNRHYGFIHQILTL</sequence>
<dbReference type="PROSITE" id="PS01313">
    <property type="entry name" value="LIPB"/>
    <property type="match status" value="1"/>
</dbReference>
<dbReference type="SUPFAM" id="SSF55681">
    <property type="entry name" value="Class II aaRS and biotin synthetases"/>
    <property type="match status" value="1"/>
</dbReference>
<feature type="domain" description="BPL/LPL catalytic" evidence="8">
    <location>
        <begin position="45"/>
        <end position="217"/>
    </location>
</feature>
<evidence type="ECO:0000259" key="8">
    <source>
        <dbReference type="PROSITE" id="PS51733"/>
    </source>
</evidence>
<proteinExistence type="inferred from homology"/>
<dbReference type="InterPro" id="IPR020605">
    <property type="entry name" value="Octanoyltransferase_CS"/>
</dbReference>
<dbReference type="InterPro" id="IPR004143">
    <property type="entry name" value="BPL_LPL_catalytic"/>
</dbReference>
<evidence type="ECO:0000256" key="7">
    <source>
        <dbReference type="ARBA" id="ARBA00033331"/>
    </source>
</evidence>
<dbReference type="GO" id="GO:0033819">
    <property type="term" value="F:lipoyl(octanoyl) transferase activity"/>
    <property type="evidence" value="ECO:0007669"/>
    <property type="project" value="UniProtKB-EC"/>
</dbReference>
<dbReference type="GO" id="GO:0009249">
    <property type="term" value="P:protein lipoylation"/>
    <property type="evidence" value="ECO:0007669"/>
    <property type="project" value="InterPro"/>
</dbReference>
<accession>A0AAJ7U1D7</accession>
<evidence type="ECO:0000313" key="10">
    <source>
        <dbReference type="RefSeq" id="XP_032827922.1"/>
    </source>
</evidence>
<keyword evidence="9" id="KW-1185">Reference proteome</keyword>